<dbReference type="EMBL" id="MBTG01000003">
    <property type="protein sequence ID" value="OPH60742.1"/>
    <property type="molecule type" value="Genomic_DNA"/>
</dbReference>
<reference evidence="3" key="1">
    <citation type="submission" date="2016-07" db="EMBL/GenBank/DDBJ databases">
        <authorList>
            <person name="Florea S."/>
            <person name="Webb J.S."/>
            <person name="Jaromczyk J."/>
            <person name="Schardl C.L."/>
        </authorList>
    </citation>
    <scope>NUCLEOTIDE SEQUENCE [LARGE SCALE GENOMIC DNA]</scope>
    <source>
        <strain evidence="3">CY1</strain>
    </source>
</reference>
<dbReference type="SUPFAM" id="SSF55729">
    <property type="entry name" value="Acyl-CoA N-acyltransferases (Nat)"/>
    <property type="match status" value="1"/>
</dbReference>
<feature type="domain" description="N-acetyltransferase" evidence="1">
    <location>
        <begin position="3"/>
        <end position="141"/>
    </location>
</feature>
<dbReference type="Proteomes" id="UP000190626">
    <property type="component" value="Unassembled WGS sequence"/>
</dbReference>
<name>A0A1V4HQQ9_9BACL</name>
<dbReference type="InterPro" id="IPR016181">
    <property type="entry name" value="Acyl_CoA_acyltransferase"/>
</dbReference>
<gene>
    <name evidence="2" type="ORF">BC351_16210</name>
</gene>
<dbReference type="STRING" id="1469647.BC351_16210"/>
<protein>
    <submittedName>
        <fullName evidence="2">GNAT family acetyltransferase</fullName>
    </submittedName>
</protein>
<evidence type="ECO:0000313" key="2">
    <source>
        <dbReference type="EMBL" id="OPH60742.1"/>
    </source>
</evidence>
<dbReference type="Gene3D" id="3.40.630.30">
    <property type="match status" value="1"/>
</dbReference>
<dbReference type="GO" id="GO:0016747">
    <property type="term" value="F:acyltransferase activity, transferring groups other than amino-acyl groups"/>
    <property type="evidence" value="ECO:0007669"/>
    <property type="project" value="InterPro"/>
</dbReference>
<keyword evidence="2" id="KW-0808">Transferase</keyword>
<comment type="caution">
    <text evidence="2">The sequence shown here is derived from an EMBL/GenBank/DDBJ whole genome shotgun (WGS) entry which is preliminary data.</text>
</comment>
<proteinExistence type="predicted"/>
<evidence type="ECO:0000313" key="3">
    <source>
        <dbReference type="Proteomes" id="UP000190626"/>
    </source>
</evidence>
<evidence type="ECO:0000259" key="1">
    <source>
        <dbReference type="PROSITE" id="PS51186"/>
    </source>
</evidence>
<sequence>MLIDVKSRIQEDGIQELLSYSVFPDPDRLEQTIQQYKEDLNLWLYGYESEGILVGIIGFRINDEQEMTITHLAVEPESRGVGFGRGIILEIIEDMHPLRIVAETDEEAVQFYRNIGFVIRSLGEKYPEVERFMCTYEVDGDIDED</sequence>
<keyword evidence="3" id="KW-1185">Reference proteome</keyword>
<accession>A0A1V4HQQ9</accession>
<organism evidence="2 3">
    <name type="scientific">Paenibacillus ferrarius</name>
    <dbReference type="NCBI Taxonomy" id="1469647"/>
    <lineage>
        <taxon>Bacteria</taxon>
        <taxon>Bacillati</taxon>
        <taxon>Bacillota</taxon>
        <taxon>Bacilli</taxon>
        <taxon>Bacillales</taxon>
        <taxon>Paenibacillaceae</taxon>
        <taxon>Paenibacillus</taxon>
    </lineage>
</organism>
<dbReference type="RefSeq" id="WP_079409494.1">
    <property type="nucleotide sequence ID" value="NZ_MBTG01000003.1"/>
</dbReference>
<dbReference type="PROSITE" id="PS51186">
    <property type="entry name" value="GNAT"/>
    <property type="match status" value="1"/>
</dbReference>
<dbReference type="Pfam" id="PF13673">
    <property type="entry name" value="Acetyltransf_10"/>
    <property type="match status" value="1"/>
</dbReference>
<dbReference type="OrthoDB" id="45853at2"/>
<dbReference type="CDD" id="cd04301">
    <property type="entry name" value="NAT_SF"/>
    <property type="match status" value="1"/>
</dbReference>
<dbReference type="AlphaFoldDB" id="A0A1V4HQQ9"/>
<dbReference type="InterPro" id="IPR000182">
    <property type="entry name" value="GNAT_dom"/>
</dbReference>